<dbReference type="AlphaFoldDB" id="A0A699YBJ3"/>
<name>A0A699YBJ3_HAELA</name>
<reference evidence="1 2" key="1">
    <citation type="submission" date="2020-02" db="EMBL/GenBank/DDBJ databases">
        <title>Draft genome sequence of Haematococcus lacustris strain NIES-144.</title>
        <authorList>
            <person name="Morimoto D."/>
            <person name="Nakagawa S."/>
            <person name="Yoshida T."/>
            <person name="Sawayama S."/>
        </authorList>
    </citation>
    <scope>NUCLEOTIDE SEQUENCE [LARGE SCALE GENOMIC DNA]</scope>
    <source>
        <strain evidence="1 2">NIES-144</strain>
    </source>
</reference>
<comment type="caution">
    <text evidence="1">The sequence shown here is derived from an EMBL/GenBank/DDBJ whole genome shotgun (WGS) entry which is preliminary data.</text>
</comment>
<sequence>MPCWLQVRGFRQRPIPRVMRCMAHGLASGVFEHLAPPPGNVVMIGPIDIRHFMQTMQTLAAGTFFEEGSNQLEALVSPDGCCRPPRTPAAAALCTAEGLGCCR</sequence>
<protein>
    <submittedName>
        <fullName evidence="1">Uncharacterized protein</fullName>
    </submittedName>
</protein>
<evidence type="ECO:0000313" key="2">
    <source>
        <dbReference type="Proteomes" id="UP000485058"/>
    </source>
</evidence>
<gene>
    <name evidence="1" type="ORF">HaLaN_02228</name>
</gene>
<proteinExistence type="predicted"/>
<dbReference type="EMBL" id="BLLF01000094">
    <property type="protein sequence ID" value="GFH07433.1"/>
    <property type="molecule type" value="Genomic_DNA"/>
</dbReference>
<organism evidence="1 2">
    <name type="scientific">Haematococcus lacustris</name>
    <name type="common">Green alga</name>
    <name type="synonym">Haematococcus pluvialis</name>
    <dbReference type="NCBI Taxonomy" id="44745"/>
    <lineage>
        <taxon>Eukaryota</taxon>
        <taxon>Viridiplantae</taxon>
        <taxon>Chlorophyta</taxon>
        <taxon>core chlorophytes</taxon>
        <taxon>Chlorophyceae</taxon>
        <taxon>CS clade</taxon>
        <taxon>Chlamydomonadales</taxon>
        <taxon>Haematococcaceae</taxon>
        <taxon>Haematococcus</taxon>
    </lineage>
</organism>
<dbReference type="Proteomes" id="UP000485058">
    <property type="component" value="Unassembled WGS sequence"/>
</dbReference>
<accession>A0A699YBJ3</accession>
<keyword evidence="2" id="KW-1185">Reference proteome</keyword>
<evidence type="ECO:0000313" key="1">
    <source>
        <dbReference type="EMBL" id="GFH07433.1"/>
    </source>
</evidence>